<name>A0A443RTJ8_9ACAR</name>
<dbReference type="GO" id="GO:0098609">
    <property type="term" value="P:cell-cell adhesion"/>
    <property type="evidence" value="ECO:0007669"/>
    <property type="project" value="TreeGrafter"/>
</dbReference>
<gene>
    <name evidence="4" type="ORF">B4U80_12473</name>
</gene>
<evidence type="ECO:0000313" key="4">
    <source>
        <dbReference type="EMBL" id="RWS18560.1"/>
    </source>
</evidence>
<evidence type="ECO:0000313" key="5">
    <source>
        <dbReference type="Proteomes" id="UP000288716"/>
    </source>
</evidence>
<dbReference type="PANTHER" id="PTHR44170:SF6">
    <property type="entry name" value="CONTACTIN"/>
    <property type="match status" value="1"/>
</dbReference>
<feature type="domain" description="Ig-like" evidence="3">
    <location>
        <begin position="83"/>
        <end position="168"/>
    </location>
</feature>
<reference evidence="4 5" key="1">
    <citation type="journal article" date="2018" name="Gigascience">
        <title>Genomes of trombidid mites reveal novel predicted allergens and laterally-transferred genes associated with secondary metabolism.</title>
        <authorList>
            <person name="Dong X."/>
            <person name="Chaisiri K."/>
            <person name="Xia D."/>
            <person name="Armstrong S.D."/>
            <person name="Fang Y."/>
            <person name="Donnelly M.J."/>
            <person name="Kadowaki T."/>
            <person name="McGarry J.W."/>
            <person name="Darby A.C."/>
            <person name="Makepeace B.L."/>
        </authorList>
    </citation>
    <scope>NUCLEOTIDE SEQUENCE [LARGE SCALE GENOMIC DNA]</scope>
    <source>
        <strain evidence="4">UoL-UT</strain>
    </source>
</reference>
<dbReference type="SMART" id="SM00408">
    <property type="entry name" value="IGc2"/>
    <property type="match status" value="1"/>
</dbReference>
<dbReference type="InterPro" id="IPR036179">
    <property type="entry name" value="Ig-like_dom_sf"/>
</dbReference>
<dbReference type="EMBL" id="NCKV01037883">
    <property type="protein sequence ID" value="RWS18560.1"/>
    <property type="molecule type" value="Genomic_DNA"/>
</dbReference>
<sequence>VELKFVSNLKWVTPEKKEYSITKIDERHKVDNIYGSLTVQNVTSTDNGTYQCIVNDSGNEVVTEFELILQSMFQTTWNLVNLGASNSLLCDVTTYPDRDIFIYKEGGKELEAGEKFFVRKSIKNNTYTTEGYVQVTIRNVDLEDDGVYVCALRDTSGRILEKIRKRLTVRYSPILTINEPELVTWDNHEITLRCF</sequence>
<dbReference type="OrthoDB" id="8442846at2759"/>
<dbReference type="InterPro" id="IPR003598">
    <property type="entry name" value="Ig_sub2"/>
</dbReference>
<dbReference type="PROSITE" id="PS50835">
    <property type="entry name" value="IG_LIKE"/>
    <property type="match status" value="2"/>
</dbReference>
<evidence type="ECO:0000259" key="3">
    <source>
        <dbReference type="PROSITE" id="PS50835"/>
    </source>
</evidence>
<dbReference type="Gene3D" id="2.60.40.10">
    <property type="entry name" value="Immunoglobulins"/>
    <property type="match status" value="2"/>
</dbReference>
<evidence type="ECO:0000256" key="1">
    <source>
        <dbReference type="ARBA" id="ARBA00022737"/>
    </source>
</evidence>
<evidence type="ECO:0000256" key="2">
    <source>
        <dbReference type="ARBA" id="ARBA00023157"/>
    </source>
</evidence>
<dbReference type="PANTHER" id="PTHR44170">
    <property type="entry name" value="PROTEIN SIDEKICK"/>
    <property type="match status" value="1"/>
</dbReference>
<feature type="domain" description="Ig-like" evidence="3">
    <location>
        <begin position="8"/>
        <end position="63"/>
    </location>
</feature>
<keyword evidence="1" id="KW-0677">Repeat</keyword>
<feature type="non-terminal residue" evidence="4">
    <location>
        <position position="1"/>
    </location>
</feature>
<dbReference type="InterPro" id="IPR013783">
    <property type="entry name" value="Ig-like_fold"/>
</dbReference>
<dbReference type="VEuPathDB" id="VectorBase:LDEU013480"/>
<accession>A0A443RTJ8</accession>
<feature type="non-terminal residue" evidence="4">
    <location>
        <position position="195"/>
    </location>
</feature>
<keyword evidence="2" id="KW-1015">Disulfide bond</keyword>
<dbReference type="AlphaFoldDB" id="A0A443RTJ8"/>
<dbReference type="InterPro" id="IPR013151">
    <property type="entry name" value="Immunoglobulin_dom"/>
</dbReference>
<dbReference type="SUPFAM" id="SSF48726">
    <property type="entry name" value="Immunoglobulin"/>
    <property type="match status" value="2"/>
</dbReference>
<protein>
    <submittedName>
        <fullName evidence="4">Fasciclin-2-like protein</fullName>
    </submittedName>
</protein>
<keyword evidence="5" id="KW-1185">Reference proteome</keyword>
<dbReference type="InterPro" id="IPR007110">
    <property type="entry name" value="Ig-like_dom"/>
</dbReference>
<dbReference type="Proteomes" id="UP000288716">
    <property type="component" value="Unassembled WGS sequence"/>
</dbReference>
<dbReference type="STRING" id="299467.A0A443RTJ8"/>
<proteinExistence type="predicted"/>
<dbReference type="SMART" id="SM00409">
    <property type="entry name" value="IG"/>
    <property type="match status" value="2"/>
</dbReference>
<comment type="caution">
    <text evidence="4">The sequence shown here is derived from an EMBL/GenBank/DDBJ whole genome shotgun (WGS) entry which is preliminary data.</text>
</comment>
<dbReference type="Pfam" id="PF00047">
    <property type="entry name" value="ig"/>
    <property type="match status" value="2"/>
</dbReference>
<organism evidence="4 5">
    <name type="scientific">Leptotrombidium deliense</name>
    <dbReference type="NCBI Taxonomy" id="299467"/>
    <lineage>
        <taxon>Eukaryota</taxon>
        <taxon>Metazoa</taxon>
        <taxon>Ecdysozoa</taxon>
        <taxon>Arthropoda</taxon>
        <taxon>Chelicerata</taxon>
        <taxon>Arachnida</taxon>
        <taxon>Acari</taxon>
        <taxon>Acariformes</taxon>
        <taxon>Trombidiformes</taxon>
        <taxon>Prostigmata</taxon>
        <taxon>Anystina</taxon>
        <taxon>Parasitengona</taxon>
        <taxon>Trombiculoidea</taxon>
        <taxon>Trombiculidae</taxon>
        <taxon>Leptotrombidium</taxon>
    </lineage>
</organism>
<dbReference type="GO" id="GO:0016020">
    <property type="term" value="C:membrane"/>
    <property type="evidence" value="ECO:0007669"/>
    <property type="project" value="UniProtKB-SubCell"/>
</dbReference>
<dbReference type="InterPro" id="IPR003599">
    <property type="entry name" value="Ig_sub"/>
</dbReference>